<organism evidence="2 3">
    <name type="scientific">Mesobacillus selenatarsenatis</name>
    <dbReference type="NCBI Taxonomy" id="388741"/>
    <lineage>
        <taxon>Bacteria</taxon>
        <taxon>Bacillati</taxon>
        <taxon>Bacillota</taxon>
        <taxon>Bacilli</taxon>
        <taxon>Bacillales</taxon>
        <taxon>Bacillaceae</taxon>
        <taxon>Mesobacillus</taxon>
    </lineage>
</organism>
<dbReference type="EMBL" id="JAAVUM010000023">
    <property type="protein sequence ID" value="NKE07949.1"/>
    <property type="molecule type" value="Genomic_DNA"/>
</dbReference>
<gene>
    <name evidence="2" type="ORF">GWK17_21155</name>
</gene>
<dbReference type="PANTHER" id="PTHR42924">
    <property type="entry name" value="EXONUCLEASE"/>
    <property type="match status" value="1"/>
</dbReference>
<proteinExistence type="predicted"/>
<dbReference type="SMART" id="SM00481">
    <property type="entry name" value="POLIIIAc"/>
    <property type="match status" value="1"/>
</dbReference>
<comment type="caution">
    <text evidence="2">The sequence shown here is derived from an EMBL/GenBank/DDBJ whole genome shotgun (WGS) entry which is preliminary data.</text>
</comment>
<reference evidence="2 3" key="1">
    <citation type="submission" date="2020-03" db="EMBL/GenBank/DDBJ databases">
        <authorList>
            <person name="Sun Q."/>
        </authorList>
    </citation>
    <scope>NUCLEOTIDE SEQUENCE [LARGE SCALE GENOMIC DNA]</scope>
    <source>
        <strain evidence="2 3">KACC 21451</strain>
    </source>
</reference>
<sequence length="507" mass="56644">MKTSFIGVGSGVVDAPFSSTSFYLDGEFKWLKLKVSFSKKGWYSIFVWDPADKLRIQSLYINEPKEIILSVNHDETSYSSVPGLILQGEWKLEILAATYKANPEYKFTFECGLDAAAGDGEADKFESWTGNVKTLAAKSSIALELNTFNDAKVLKTSSRWYKGDFHTHTNESDGKMSPREGMDQAKKMGLDYFAVTDHNIIPTKWIKDDMLTIPGIEITSSKGHFNALGLKQWVDWRPTCTDGGMETEEGMNRVIGEVRSAGALVSINHPMLQPWEWQFRTTPLSLVDVIEIWNDPTYKDNPAATEEALQLWDILWNDGHRIYGIGGSDSHLRPDESYEKNGPPSVIGDPATYVFADGLSALTILDGVKNGNVYVTRGPVLDCQVYMDSSSYKPGSEIGANVSGDTVEFDYQVNYENIETGASLHWILNGNEYKKVLLNPSRGTTTETFQWKKSGPNWLRLEIRGNNGQLLAITNPVYCGEKKTTLQTWGELIDKFRAVPVTTRIST</sequence>
<dbReference type="Gene3D" id="3.20.20.140">
    <property type="entry name" value="Metal-dependent hydrolases"/>
    <property type="match status" value="1"/>
</dbReference>
<evidence type="ECO:0000313" key="2">
    <source>
        <dbReference type="EMBL" id="NKE07949.1"/>
    </source>
</evidence>
<dbReference type="InterPro" id="IPR016195">
    <property type="entry name" value="Pol/histidinol_Pase-like"/>
</dbReference>
<dbReference type="Proteomes" id="UP000587942">
    <property type="component" value="Unassembled WGS sequence"/>
</dbReference>
<evidence type="ECO:0000313" key="3">
    <source>
        <dbReference type="Proteomes" id="UP000587942"/>
    </source>
</evidence>
<dbReference type="SUPFAM" id="SSF89550">
    <property type="entry name" value="PHP domain-like"/>
    <property type="match status" value="1"/>
</dbReference>
<dbReference type="AlphaFoldDB" id="A0A846TME3"/>
<dbReference type="InterPro" id="IPR052018">
    <property type="entry name" value="PHP_domain"/>
</dbReference>
<accession>A0A846TME3</accession>
<dbReference type="InterPro" id="IPR003141">
    <property type="entry name" value="Pol/His_phosphatase_N"/>
</dbReference>
<protein>
    <submittedName>
        <fullName evidence="2">CehA/McbA family metallohydrolase</fullName>
    </submittedName>
</protein>
<dbReference type="GO" id="GO:0004534">
    <property type="term" value="F:5'-3' RNA exonuclease activity"/>
    <property type="evidence" value="ECO:0007669"/>
    <property type="project" value="TreeGrafter"/>
</dbReference>
<keyword evidence="2" id="KW-0378">Hydrolase</keyword>
<dbReference type="PANTHER" id="PTHR42924:SF3">
    <property type="entry name" value="POLYMERASE_HISTIDINOL PHOSPHATASE N-TERMINAL DOMAIN-CONTAINING PROTEIN"/>
    <property type="match status" value="1"/>
</dbReference>
<dbReference type="NCBIfam" id="NF038032">
    <property type="entry name" value="CehA_McbA_metalo"/>
    <property type="match status" value="1"/>
</dbReference>
<dbReference type="GO" id="GO:0035312">
    <property type="term" value="F:5'-3' DNA exonuclease activity"/>
    <property type="evidence" value="ECO:0007669"/>
    <property type="project" value="TreeGrafter"/>
</dbReference>
<feature type="domain" description="Polymerase/histidinol phosphatase N-terminal" evidence="1">
    <location>
        <begin position="163"/>
        <end position="222"/>
    </location>
</feature>
<name>A0A846TME3_9BACI</name>
<evidence type="ECO:0000259" key="1">
    <source>
        <dbReference type="SMART" id="SM00481"/>
    </source>
</evidence>